<organism evidence="4 5">
    <name type="scientific">Anoxybacter fermentans</name>
    <dbReference type="NCBI Taxonomy" id="1323375"/>
    <lineage>
        <taxon>Bacteria</taxon>
        <taxon>Bacillati</taxon>
        <taxon>Bacillota</taxon>
        <taxon>Clostridia</taxon>
        <taxon>Halanaerobiales</taxon>
        <taxon>Anoxybacter</taxon>
    </lineage>
</organism>
<dbReference type="NCBIfam" id="TIGR00689">
    <property type="entry name" value="rpiB_lacA_lacB"/>
    <property type="match status" value="1"/>
</dbReference>
<dbReference type="GO" id="GO:0005975">
    <property type="term" value="P:carbohydrate metabolic process"/>
    <property type="evidence" value="ECO:0007669"/>
    <property type="project" value="InterPro"/>
</dbReference>
<feature type="binding site" evidence="3">
    <location>
        <begin position="6"/>
        <end position="7"/>
    </location>
    <ligand>
        <name>D-ribulose 5-phosphate</name>
        <dbReference type="ChEBI" id="CHEBI:58121"/>
    </ligand>
</feature>
<dbReference type="SUPFAM" id="SSF89623">
    <property type="entry name" value="Ribose/Galactose isomerase RpiB/AlsB"/>
    <property type="match status" value="1"/>
</dbReference>
<feature type="binding site" evidence="3">
    <location>
        <position position="98"/>
    </location>
    <ligand>
        <name>D-ribulose 5-phosphate</name>
        <dbReference type="ChEBI" id="CHEBI:58121"/>
    </ligand>
</feature>
<accession>A0A3S9T2P1</accession>
<dbReference type="Pfam" id="PF02502">
    <property type="entry name" value="LacAB_rpiB"/>
    <property type="match status" value="1"/>
</dbReference>
<dbReference type="InterPro" id="IPR036569">
    <property type="entry name" value="RpiB_LacA_LacB_sf"/>
</dbReference>
<keyword evidence="5" id="KW-1185">Reference proteome</keyword>
<dbReference type="EMBL" id="CP016379">
    <property type="protein sequence ID" value="AZR74790.1"/>
    <property type="molecule type" value="Genomic_DNA"/>
</dbReference>
<dbReference type="NCBIfam" id="NF004051">
    <property type="entry name" value="PRK05571.1"/>
    <property type="match status" value="1"/>
</dbReference>
<keyword evidence="2 4" id="KW-0413">Isomerase</keyword>
<feature type="binding site" evidence="3">
    <location>
        <position position="131"/>
    </location>
    <ligand>
        <name>D-ribulose 5-phosphate</name>
        <dbReference type="ChEBI" id="CHEBI:58121"/>
    </ligand>
</feature>
<dbReference type="AlphaFoldDB" id="A0A3S9T2P1"/>
<dbReference type="InterPro" id="IPR004785">
    <property type="entry name" value="RpiB"/>
</dbReference>
<proteinExistence type="inferred from homology"/>
<comment type="similarity">
    <text evidence="1">Belongs to the LacAB/RpiB family.</text>
</comment>
<reference evidence="4 5" key="1">
    <citation type="submission" date="2016-07" db="EMBL/GenBank/DDBJ databases">
        <title>Genome and transcriptome analysis of iron-reducing fermentative bacteria Anoxybacter fermentans.</title>
        <authorList>
            <person name="Zeng X."/>
            <person name="Shao Z."/>
        </authorList>
    </citation>
    <scope>NUCLEOTIDE SEQUENCE [LARGE SCALE GENOMIC DNA]</scope>
    <source>
        <strain evidence="4 5">DY22613</strain>
    </source>
</reference>
<dbReference type="PANTHER" id="PTHR30345:SF0">
    <property type="entry name" value="DNA DAMAGE-REPAIR_TOLERATION PROTEIN DRT102"/>
    <property type="match status" value="1"/>
</dbReference>
<dbReference type="OrthoDB" id="1778624at2"/>
<dbReference type="KEGG" id="aft:BBF96_02170"/>
<dbReference type="Proteomes" id="UP000267250">
    <property type="component" value="Chromosome"/>
</dbReference>
<gene>
    <name evidence="4" type="ORF">BBF96_02170</name>
</gene>
<dbReference type="PIRSF" id="PIRSF005384">
    <property type="entry name" value="RpiB_LacA_B"/>
    <property type="match status" value="1"/>
</dbReference>
<dbReference type="NCBIfam" id="TIGR01120">
    <property type="entry name" value="rpiB"/>
    <property type="match status" value="1"/>
</dbReference>
<protein>
    <submittedName>
        <fullName evidence="4">Ribose 5-phosphate isomerase B</fullName>
    </submittedName>
</protein>
<evidence type="ECO:0000256" key="2">
    <source>
        <dbReference type="ARBA" id="ARBA00023235"/>
    </source>
</evidence>
<dbReference type="PANTHER" id="PTHR30345">
    <property type="entry name" value="RIBOSE-5-PHOSPHATE ISOMERASE B"/>
    <property type="match status" value="1"/>
</dbReference>
<evidence type="ECO:0000313" key="5">
    <source>
        <dbReference type="Proteomes" id="UP000267250"/>
    </source>
</evidence>
<sequence>MVIASDHGGYALKETLKAYLKDELGYEVRDFGCHSEESVDYPDFAYLVARAVADGQFTYGIIVDGVGIGSCMVANKVKGIRAAMCYDHFTAVNSKSHNDANVLTLGGRVIGEALAKEIVKTWLETPFSGGRHSRRVNKIMQIELDEA</sequence>
<evidence type="ECO:0000256" key="1">
    <source>
        <dbReference type="ARBA" id="ARBA00008754"/>
    </source>
</evidence>
<feature type="binding site" evidence="3">
    <location>
        <position position="135"/>
    </location>
    <ligand>
        <name>D-ribulose 5-phosphate</name>
        <dbReference type="ChEBI" id="CHEBI:58121"/>
    </ligand>
</feature>
<evidence type="ECO:0000313" key="4">
    <source>
        <dbReference type="EMBL" id="AZR74790.1"/>
    </source>
</evidence>
<dbReference type="Gene3D" id="3.40.1400.10">
    <property type="entry name" value="Sugar-phosphate isomerase, RpiB/LacA/LacB"/>
    <property type="match status" value="1"/>
</dbReference>
<dbReference type="InterPro" id="IPR003500">
    <property type="entry name" value="RpiB_LacA_LacB"/>
</dbReference>
<dbReference type="GO" id="GO:0016861">
    <property type="term" value="F:intramolecular oxidoreductase activity, interconverting aldoses and ketoses"/>
    <property type="evidence" value="ECO:0007669"/>
    <property type="project" value="UniProtKB-ARBA"/>
</dbReference>
<name>A0A3S9T2P1_9FIRM</name>
<feature type="binding site" evidence="3">
    <location>
        <position position="108"/>
    </location>
    <ligand>
        <name>D-ribulose 5-phosphate</name>
        <dbReference type="ChEBI" id="CHEBI:58121"/>
    </ligand>
</feature>
<evidence type="ECO:0000256" key="3">
    <source>
        <dbReference type="PIRSR" id="PIRSR005384-2"/>
    </source>
</evidence>
<feature type="binding site" evidence="3">
    <location>
        <begin position="65"/>
        <end position="69"/>
    </location>
    <ligand>
        <name>D-ribulose 5-phosphate</name>
        <dbReference type="ChEBI" id="CHEBI:58121"/>
    </ligand>
</feature>